<feature type="region of interest" description="Disordered" evidence="2">
    <location>
        <begin position="1"/>
        <end position="31"/>
    </location>
</feature>
<dbReference type="KEGG" id="pej:FYC62_02025"/>
<dbReference type="RefSeq" id="WP_149073729.1">
    <property type="nucleotide sequence ID" value="NZ_CP043329.1"/>
</dbReference>
<dbReference type="SUPFAM" id="SSF55909">
    <property type="entry name" value="Pentein"/>
    <property type="match status" value="1"/>
</dbReference>
<feature type="compositionally biased region" description="Polar residues" evidence="2">
    <location>
        <begin position="1"/>
        <end position="29"/>
    </location>
</feature>
<dbReference type="AlphaFoldDB" id="A0A5C0VCS0"/>
<dbReference type="Pfam" id="PF04371">
    <property type="entry name" value="PAD_porph"/>
    <property type="match status" value="1"/>
</dbReference>
<protein>
    <submittedName>
        <fullName evidence="3">Agmatine deiminase family protein</fullName>
    </submittedName>
</protein>
<organism evidence="3 4">
    <name type="scientific">Pedobacter aquae</name>
    <dbReference type="NCBI Taxonomy" id="2605747"/>
    <lineage>
        <taxon>Bacteria</taxon>
        <taxon>Pseudomonadati</taxon>
        <taxon>Bacteroidota</taxon>
        <taxon>Sphingobacteriia</taxon>
        <taxon>Sphingobacteriales</taxon>
        <taxon>Sphingobacteriaceae</taxon>
        <taxon>Pedobacter</taxon>
    </lineage>
</organism>
<dbReference type="Gene3D" id="3.75.10.10">
    <property type="entry name" value="L-arginine/glycine Amidinotransferase, Chain A"/>
    <property type="match status" value="1"/>
</dbReference>
<dbReference type="Proteomes" id="UP000323653">
    <property type="component" value="Chromosome"/>
</dbReference>
<reference evidence="3 4" key="1">
    <citation type="submission" date="2019-08" db="EMBL/GenBank/DDBJ databases">
        <title>Pedobacter sp. nov., isolated from Han river, South Korea.</title>
        <authorList>
            <person name="Lee D.-H."/>
            <person name="Kim Y.-S."/>
            <person name="Hwang E.-M."/>
            <person name="Le Tran T.C."/>
            <person name="Cha C.-J."/>
        </authorList>
    </citation>
    <scope>NUCLEOTIDE SEQUENCE [LARGE SCALE GENOMIC DNA]</scope>
    <source>
        <strain evidence="3 4">CJ43</strain>
    </source>
</reference>
<dbReference type="InterPro" id="IPR007466">
    <property type="entry name" value="Peptidyl-Arg-deiminase_porph"/>
</dbReference>
<evidence type="ECO:0000313" key="4">
    <source>
        <dbReference type="Proteomes" id="UP000323653"/>
    </source>
</evidence>
<keyword evidence="4" id="KW-1185">Reference proteome</keyword>
<proteinExistence type="predicted"/>
<evidence type="ECO:0000256" key="2">
    <source>
        <dbReference type="SAM" id="MobiDB-lite"/>
    </source>
</evidence>
<evidence type="ECO:0000256" key="1">
    <source>
        <dbReference type="ARBA" id="ARBA00022801"/>
    </source>
</evidence>
<dbReference type="EMBL" id="CP043329">
    <property type="protein sequence ID" value="QEK50578.1"/>
    <property type="molecule type" value="Genomic_DNA"/>
</dbReference>
<dbReference type="PANTHER" id="PTHR31377:SF0">
    <property type="entry name" value="AGMATINE DEIMINASE-RELATED"/>
    <property type="match status" value="1"/>
</dbReference>
<dbReference type="GO" id="GO:0004668">
    <property type="term" value="F:protein-arginine deiminase activity"/>
    <property type="evidence" value="ECO:0007669"/>
    <property type="project" value="InterPro"/>
</dbReference>
<evidence type="ECO:0000313" key="3">
    <source>
        <dbReference type="EMBL" id="QEK50578.1"/>
    </source>
</evidence>
<dbReference type="GO" id="GO:0009446">
    <property type="term" value="P:putrescine biosynthetic process"/>
    <property type="evidence" value="ECO:0007669"/>
    <property type="project" value="InterPro"/>
</dbReference>
<dbReference type="GO" id="GO:0047632">
    <property type="term" value="F:agmatine deiminase activity"/>
    <property type="evidence" value="ECO:0007669"/>
    <property type="project" value="TreeGrafter"/>
</dbReference>
<keyword evidence="1" id="KW-0378">Hydrolase</keyword>
<gene>
    <name evidence="3" type="ORF">FYC62_02025</name>
</gene>
<accession>A0A5C0VCS0</accession>
<name>A0A5C0VCS0_9SPHI</name>
<dbReference type="PANTHER" id="PTHR31377">
    <property type="entry name" value="AGMATINE DEIMINASE-RELATED"/>
    <property type="match status" value="1"/>
</dbReference>
<sequence>MKYSASQQTDNSKLSTQGDNTSVPTNQRTADGRLSTHLKGYSFPPEWAPHEATWLSWPHKEASWPGKIDMIYPRYAEFIKYLALSEKVRINVKDEAMKAFALKHIEAAGADLSQIEFYFNPSNDAWCRDHGPAFLINPNAAQKKVIVDWGFNAWGGKYPPFDLDDVIPTKIAEHFNIPVYHPGIIMEGGSVEFNGAGTILTSRSCLLNENRNPHLNQEQIEQYLKDYYGAQQILWVSDGIVGDDTDGHIDDTVRFVNENTVLTVVEDNPEDENYELLQTNLRELKEMRLLNGDALNIIELPMPDAVIFEDTRLPASYANFYISNGHVIVPTYRCDKDKIALEIIAKCFPDRETIGIDSTDIIWGLGSFHCLSQQEPLV</sequence>